<keyword evidence="2" id="KW-0732">Signal</keyword>
<feature type="chain" id="PRO_5022236770" evidence="2">
    <location>
        <begin position="24"/>
        <end position="124"/>
    </location>
</feature>
<organism evidence="3 4">
    <name type="scientific">Eiseniibacteriota bacterium</name>
    <dbReference type="NCBI Taxonomy" id="2212470"/>
    <lineage>
        <taxon>Bacteria</taxon>
        <taxon>Candidatus Eiseniibacteriota</taxon>
    </lineage>
</organism>
<feature type="signal peptide" evidence="2">
    <location>
        <begin position="1"/>
        <end position="23"/>
    </location>
</feature>
<accession>A0A538U6Z9</accession>
<evidence type="ECO:0000256" key="1">
    <source>
        <dbReference type="SAM" id="MobiDB-lite"/>
    </source>
</evidence>
<evidence type="ECO:0000313" key="3">
    <source>
        <dbReference type="EMBL" id="TMQ71675.1"/>
    </source>
</evidence>
<evidence type="ECO:0000256" key="2">
    <source>
        <dbReference type="SAM" id="SignalP"/>
    </source>
</evidence>
<protein>
    <submittedName>
        <fullName evidence="3">Helix-hairpin-helix domain-containing protein</fullName>
    </submittedName>
</protein>
<reference evidence="3 4" key="1">
    <citation type="journal article" date="2019" name="Nat. Microbiol.">
        <title>Mediterranean grassland soil C-N compound turnover is dependent on rainfall and depth, and is mediated by genomically divergent microorganisms.</title>
        <authorList>
            <person name="Diamond S."/>
            <person name="Andeer P.F."/>
            <person name="Li Z."/>
            <person name="Crits-Christoph A."/>
            <person name="Burstein D."/>
            <person name="Anantharaman K."/>
            <person name="Lane K.R."/>
            <person name="Thomas B.C."/>
            <person name="Pan C."/>
            <person name="Northen T.R."/>
            <person name="Banfield J.F."/>
        </authorList>
    </citation>
    <scope>NUCLEOTIDE SEQUENCE [LARGE SCALE GENOMIC DNA]</scope>
    <source>
        <strain evidence="3">WS_10</strain>
    </source>
</reference>
<dbReference type="AlphaFoldDB" id="A0A538U6Z9"/>
<proteinExistence type="predicted"/>
<feature type="compositionally biased region" description="Low complexity" evidence="1">
    <location>
        <begin position="26"/>
        <end position="45"/>
    </location>
</feature>
<dbReference type="Pfam" id="PF12836">
    <property type="entry name" value="HHH_3"/>
    <property type="match status" value="1"/>
</dbReference>
<sequence>MFRMKSAFAVTALALMVTAAAYAQTGTTSSTSSTTPSTPAATSTSKHTMHAKTAAMPKTDINSAAKEDLMKLPGIDDAKAEKIIAARPFKMKSQLVSKGIVTKAEYSKLAAHVIAKSEKSEAKK</sequence>
<feature type="region of interest" description="Disordered" evidence="1">
    <location>
        <begin position="26"/>
        <end position="62"/>
    </location>
</feature>
<name>A0A538U6Z9_UNCEI</name>
<evidence type="ECO:0000313" key="4">
    <source>
        <dbReference type="Proteomes" id="UP000319836"/>
    </source>
</evidence>
<dbReference type="SUPFAM" id="SSF81585">
    <property type="entry name" value="PsbU/PolX domain-like"/>
    <property type="match status" value="1"/>
</dbReference>
<comment type="caution">
    <text evidence="3">The sequence shown here is derived from an EMBL/GenBank/DDBJ whole genome shotgun (WGS) entry which is preliminary data.</text>
</comment>
<dbReference type="Gene3D" id="1.10.150.320">
    <property type="entry name" value="Photosystem II 12 kDa extrinsic protein"/>
    <property type="match status" value="1"/>
</dbReference>
<gene>
    <name evidence="3" type="ORF">E6K80_04850</name>
</gene>
<dbReference type="EMBL" id="VBPA01000109">
    <property type="protein sequence ID" value="TMQ71675.1"/>
    <property type="molecule type" value="Genomic_DNA"/>
</dbReference>
<dbReference type="Proteomes" id="UP000319836">
    <property type="component" value="Unassembled WGS sequence"/>
</dbReference>